<sequence>MSSQRHALRWSLPDEVVLKIVFSIPGRRELANFIKALGPYYAVDLLGHLRKVQNESILWDWWPYLVLRPAFQTNAQLSSFEQVAKHFTIVRVFNSFDLNWLTAHVDPMADQEWKFDTFDGISDDFWTKWAASQRISVVKSYVRSGVPLNLIHIFLPQLHYLSHLTLASNENLALILAFAAQSTRLNELVINIFPWTAHELITGQMANDVIEWFHRQPVRVFQFSNWNLVDLDATLKQLFYQVVFTCPTLEELSIYNTKLDDVDFSGMALSTKSLTLSKCRLDPTFEEFLKSQGIPHLFVFHN</sequence>
<evidence type="ECO:0000313" key="1">
    <source>
        <dbReference type="EMBL" id="KAF0731326.1"/>
    </source>
</evidence>
<name>A0A6G0WV44_9STRA</name>
<dbReference type="InterPro" id="IPR032675">
    <property type="entry name" value="LRR_dom_sf"/>
</dbReference>
<accession>A0A6G0WV44</accession>
<dbReference type="Gene3D" id="3.80.10.10">
    <property type="entry name" value="Ribonuclease Inhibitor"/>
    <property type="match status" value="1"/>
</dbReference>
<dbReference type="AlphaFoldDB" id="A0A6G0WV44"/>
<gene>
    <name evidence="1" type="ORF">Ae201684_011389</name>
</gene>
<proteinExistence type="predicted"/>
<organism evidence="1 2">
    <name type="scientific">Aphanomyces euteiches</name>
    <dbReference type="NCBI Taxonomy" id="100861"/>
    <lineage>
        <taxon>Eukaryota</taxon>
        <taxon>Sar</taxon>
        <taxon>Stramenopiles</taxon>
        <taxon>Oomycota</taxon>
        <taxon>Saprolegniomycetes</taxon>
        <taxon>Saprolegniales</taxon>
        <taxon>Verrucalvaceae</taxon>
        <taxon>Aphanomyces</taxon>
    </lineage>
</organism>
<dbReference type="VEuPathDB" id="FungiDB:AeMF1_013693"/>
<dbReference type="SUPFAM" id="SSF52047">
    <property type="entry name" value="RNI-like"/>
    <property type="match status" value="1"/>
</dbReference>
<keyword evidence="2" id="KW-1185">Reference proteome</keyword>
<dbReference type="Proteomes" id="UP000481153">
    <property type="component" value="Unassembled WGS sequence"/>
</dbReference>
<protein>
    <recommendedName>
        <fullName evidence="3">F-box domain-containing protein</fullName>
    </recommendedName>
</protein>
<evidence type="ECO:0008006" key="3">
    <source>
        <dbReference type="Google" id="ProtNLM"/>
    </source>
</evidence>
<evidence type="ECO:0000313" key="2">
    <source>
        <dbReference type="Proteomes" id="UP000481153"/>
    </source>
</evidence>
<dbReference type="EMBL" id="VJMJ01000144">
    <property type="protein sequence ID" value="KAF0731326.1"/>
    <property type="molecule type" value="Genomic_DNA"/>
</dbReference>
<comment type="caution">
    <text evidence="1">The sequence shown here is derived from an EMBL/GenBank/DDBJ whole genome shotgun (WGS) entry which is preliminary data.</text>
</comment>
<reference evidence="1 2" key="1">
    <citation type="submission" date="2019-07" db="EMBL/GenBank/DDBJ databases">
        <title>Genomics analysis of Aphanomyces spp. identifies a new class of oomycete effector associated with host adaptation.</title>
        <authorList>
            <person name="Gaulin E."/>
        </authorList>
    </citation>
    <scope>NUCLEOTIDE SEQUENCE [LARGE SCALE GENOMIC DNA]</scope>
    <source>
        <strain evidence="1 2">ATCC 201684</strain>
    </source>
</reference>